<gene>
    <name evidence="1" type="ORF">A8709_26515</name>
</gene>
<dbReference type="Proteomes" id="UP000093309">
    <property type="component" value="Unassembled WGS sequence"/>
</dbReference>
<sequence length="370" mass="42343">MKPYYVVWKGPVHKRSGLGRASRSYVRSLKRQGVTVGVGTLSHGISVKRRKALIYHHIPSHIQWKKERNLFDRIILNTVWETSRIPQRWRPHMNKFDAVCVPSQHNKRALKNSGVKIPIFNVPHGVNTMEFHPNNKKMTLPRAAGKFTFVSVFGFQHRKNPEGLLRAYWEEFSSKDNVILVIKTNGNTAYENEQWIKHQISIYKKRLGIRKDTAPVVIIGRRLSESQLKGLYTLGNAFVLPTRGEGVGLPFLEALASGVPVIATGWGGQMDFLTPNNSFLIPFKLRSPSVSMNSRHAISRRFSHLFAEKGQLWAEPDLHSLKKIMRKAYENPVLCKAKGLQGRRDMFKLSWDHAGKLMKHAVEKVMRSKK</sequence>
<dbReference type="Gene3D" id="3.40.50.2000">
    <property type="entry name" value="Glycogen Phosphorylase B"/>
    <property type="match status" value="1"/>
</dbReference>
<evidence type="ECO:0000313" key="2">
    <source>
        <dbReference type="Proteomes" id="UP000093309"/>
    </source>
</evidence>
<dbReference type="Pfam" id="PF13692">
    <property type="entry name" value="Glyco_trans_1_4"/>
    <property type="match status" value="1"/>
</dbReference>
<evidence type="ECO:0000313" key="1">
    <source>
        <dbReference type="EMBL" id="OCT14374.1"/>
    </source>
</evidence>
<organism evidence="1 2">
    <name type="scientific">Paenibacillus pectinilyticus</name>
    <dbReference type="NCBI Taxonomy" id="512399"/>
    <lineage>
        <taxon>Bacteria</taxon>
        <taxon>Bacillati</taxon>
        <taxon>Bacillota</taxon>
        <taxon>Bacilli</taxon>
        <taxon>Bacillales</taxon>
        <taxon>Paenibacillaceae</taxon>
        <taxon>Paenibacillus</taxon>
    </lineage>
</organism>
<protein>
    <submittedName>
        <fullName evidence="1">Glycosyl transferase family 1</fullName>
    </submittedName>
</protein>
<comment type="caution">
    <text evidence="1">The sequence shown here is derived from an EMBL/GenBank/DDBJ whole genome shotgun (WGS) entry which is preliminary data.</text>
</comment>
<reference evidence="2" key="1">
    <citation type="submission" date="2016-05" db="EMBL/GenBank/DDBJ databases">
        <title>Paenibacillus oryzae. sp. nov., isolated from the rice root.</title>
        <authorList>
            <person name="Zhang J."/>
            <person name="Zhang X."/>
        </authorList>
    </citation>
    <scope>NUCLEOTIDE SEQUENCE [LARGE SCALE GENOMIC DNA]</scope>
    <source>
        <strain evidence="2">KCTC13222</strain>
    </source>
</reference>
<dbReference type="PANTHER" id="PTHR46656:SF3">
    <property type="entry name" value="PUTATIVE-RELATED"/>
    <property type="match status" value="1"/>
</dbReference>
<dbReference type="RefSeq" id="WP_065853226.1">
    <property type="nucleotide sequence ID" value="NZ_LYPC01000020.1"/>
</dbReference>
<name>A0A1C1A1I7_9BACL</name>
<dbReference type="SUPFAM" id="SSF53756">
    <property type="entry name" value="UDP-Glycosyltransferase/glycogen phosphorylase"/>
    <property type="match status" value="1"/>
</dbReference>
<dbReference type="STRING" id="512399.A8709_26515"/>
<keyword evidence="2" id="KW-1185">Reference proteome</keyword>
<dbReference type="GO" id="GO:0016740">
    <property type="term" value="F:transferase activity"/>
    <property type="evidence" value="ECO:0007669"/>
    <property type="project" value="UniProtKB-KW"/>
</dbReference>
<dbReference type="EMBL" id="LYPC01000020">
    <property type="protein sequence ID" value="OCT14374.1"/>
    <property type="molecule type" value="Genomic_DNA"/>
</dbReference>
<dbReference type="PANTHER" id="PTHR46656">
    <property type="entry name" value="PUTATIVE-RELATED"/>
    <property type="match status" value="1"/>
</dbReference>
<proteinExistence type="predicted"/>
<dbReference type="AlphaFoldDB" id="A0A1C1A1I7"/>
<accession>A0A1C1A1I7</accession>
<keyword evidence="1" id="KW-0808">Transferase</keyword>
<dbReference type="OrthoDB" id="440232at2"/>